<evidence type="ECO:0000313" key="4">
    <source>
        <dbReference type="Proteomes" id="UP001371305"/>
    </source>
</evidence>
<dbReference type="EMBL" id="JBBUKT010000002">
    <property type="protein sequence ID" value="MEK7949953.1"/>
    <property type="molecule type" value="Genomic_DNA"/>
</dbReference>
<evidence type="ECO:0000259" key="1">
    <source>
        <dbReference type="Pfam" id="PF04168"/>
    </source>
</evidence>
<sequence>MPAAVTPRNILPPDYARGAWDEMLAADGSVNPSWSHVASWLGGLTPEQAIATNGEILRLLRENGVTYSVHGAPDGEHRAWQIDAIPWVVSEQDWKTIEAGLIQRAELLDHVLTDLHGEQRLIAEGWLPPELIHAHRGYLRPCHGMKLASKRQLILYAADLARGPDGRMWIVNDRTQAPSGSGYIVENRGVMTRAMPRLFHRSGVRRIAGFFRTLRETLESFPTASGAREPRVVILTPGPQNETYFEHAFLASYLGYSLVQGDDLTVRDARVWLRSLGGLEPVDVIIRRVDAWFSDPLELKEDSQLGVPGLLESMRAGNVAVVNHPGSGVLENPGLMAFLPGISRHLRTEELILPAAATWWCGEKKACDHVLANLDTLIVKSIHRAPTFGSVFGGTLSKAERETLRAKILAAPECYVGQQQVSFSTQPCLHGTQIEARRGVLRGFATATADGRYIVMPGGLTRVAASPEALVVSSQLGSTSKDTWVQGTDSEPFVSLWNDTADAAARDADSRNVPSRSGENLFWTGRYAERAEGTARLLRRAVMSFVESIGDDESQLSRHREILMGGLLGVTNAAPIHEEEDHAVVSDEEEVMSLLTQPGRIGSLAYNLRSFRNAAYAVRDLWSPDSWRVIEAIIREWIEGSGHVVSDLDDFTDPLNRLIIDLTALLGLNLESMTRDAGWRLLDSGRRIERAQFQLSVIRHFLVEARTPEEELLVMETVLAASDSLVTYRKRYRTYPRIELVLELLLLEPNNARSLLYQIQRLEGNIDRLPRQAHGARLTSEQRILVETSSRLRLTDIATLTSTNGGRRRKLETFVDHMLHSLGQLSNALTLTYFRHADRPHFLHG</sequence>
<proteinExistence type="predicted"/>
<dbReference type="Proteomes" id="UP001371305">
    <property type="component" value="Unassembled WGS sequence"/>
</dbReference>
<gene>
    <name evidence="3" type="ORF">WKV53_05585</name>
</gene>
<accession>A0ABU9AQY8</accession>
<dbReference type="InterPro" id="IPR051680">
    <property type="entry name" value="ATP-dep_Glu-Cys_Ligase-2"/>
</dbReference>
<protein>
    <submittedName>
        <fullName evidence="3">Circularly permuted type 2 ATP-grasp protein</fullName>
    </submittedName>
</protein>
<keyword evidence="4" id="KW-1185">Reference proteome</keyword>
<dbReference type="SUPFAM" id="SSF56059">
    <property type="entry name" value="Glutathione synthetase ATP-binding domain-like"/>
    <property type="match status" value="1"/>
</dbReference>
<dbReference type="Gene3D" id="3.40.50.11290">
    <property type="match status" value="1"/>
</dbReference>
<organism evidence="3 4">
    <name type="scientific">Luteolibacter soli</name>
    <dbReference type="NCBI Taxonomy" id="3135280"/>
    <lineage>
        <taxon>Bacteria</taxon>
        <taxon>Pseudomonadati</taxon>
        <taxon>Verrucomicrobiota</taxon>
        <taxon>Verrucomicrobiia</taxon>
        <taxon>Verrucomicrobiales</taxon>
        <taxon>Verrucomicrobiaceae</taxon>
        <taxon>Luteolibacter</taxon>
    </lineage>
</organism>
<dbReference type="Gene3D" id="3.30.1490.270">
    <property type="match status" value="1"/>
</dbReference>
<dbReference type="InterPro" id="IPR025841">
    <property type="entry name" value="CP_ATPgrasp_2"/>
</dbReference>
<dbReference type="Pfam" id="PF04168">
    <property type="entry name" value="Alpha-E"/>
    <property type="match status" value="1"/>
</dbReference>
<name>A0ABU9AQY8_9BACT</name>
<dbReference type="PANTHER" id="PTHR34595">
    <property type="entry name" value="BLR5612 PROTEIN"/>
    <property type="match status" value="1"/>
</dbReference>
<evidence type="ECO:0000313" key="3">
    <source>
        <dbReference type="EMBL" id="MEK7949953.1"/>
    </source>
</evidence>
<dbReference type="RefSeq" id="WP_341403368.1">
    <property type="nucleotide sequence ID" value="NZ_JBBUKT010000002.1"/>
</dbReference>
<feature type="domain" description="DUF403" evidence="1">
    <location>
        <begin position="514"/>
        <end position="834"/>
    </location>
</feature>
<dbReference type="Pfam" id="PF14403">
    <property type="entry name" value="CP_ATPgrasp_2"/>
    <property type="match status" value="1"/>
</dbReference>
<evidence type="ECO:0000259" key="2">
    <source>
        <dbReference type="Pfam" id="PF14403"/>
    </source>
</evidence>
<feature type="domain" description="Circularly permuted ATP-grasp type 2" evidence="2">
    <location>
        <begin position="86"/>
        <end position="464"/>
    </location>
</feature>
<dbReference type="PANTHER" id="PTHR34595:SF2">
    <property type="entry name" value="BLR2978 PROTEIN"/>
    <property type="match status" value="1"/>
</dbReference>
<dbReference type="InterPro" id="IPR007296">
    <property type="entry name" value="DUF403"/>
</dbReference>
<comment type="caution">
    <text evidence="3">The sequence shown here is derived from an EMBL/GenBank/DDBJ whole genome shotgun (WGS) entry which is preliminary data.</text>
</comment>
<reference evidence="3 4" key="1">
    <citation type="submission" date="2024-04" db="EMBL/GenBank/DDBJ databases">
        <title>Luteolibacter sp. isolated from soil.</title>
        <authorList>
            <person name="An J."/>
        </authorList>
    </citation>
    <scope>NUCLEOTIDE SEQUENCE [LARGE SCALE GENOMIC DNA]</scope>
    <source>
        <strain evidence="3 4">Y139</strain>
    </source>
</reference>